<dbReference type="InterPro" id="IPR033347">
    <property type="entry name" value="Di19"/>
</dbReference>
<keyword evidence="4" id="KW-1185">Reference proteome</keyword>
<organism evidence="3 4">
    <name type="scientific">Cuscuta europaea</name>
    <name type="common">European dodder</name>
    <dbReference type="NCBI Taxonomy" id="41803"/>
    <lineage>
        <taxon>Eukaryota</taxon>
        <taxon>Viridiplantae</taxon>
        <taxon>Streptophyta</taxon>
        <taxon>Embryophyta</taxon>
        <taxon>Tracheophyta</taxon>
        <taxon>Spermatophyta</taxon>
        <taxon>Magnoliopsida</taxon>
        <taxon>eudicotyledons</taxon>
        <taxon>Gunneridae</taxon>
        <taxon>Pentapetalae</taxon>
        <taxon>asterids</taxon>
        <taxon>lamiids</taxon>
        <taxon>Solanales</taxon>
        <taxon>Convolvulaceae</taxon>
        <taxon>Cuscuteae</taxon>
        <taxon>Cuscuta</taxon>
        <taxon>Cuscuta subgen. Cuscuta</taxon>
    </lineage>
</organism>
<evidence type="ECO:0000313" key="3">
    <source>
        <dbReference type="EMBL" id="CAH9109152.1"/>
    </source>
</evidence>
<sequence length="171" mass="19460">MQMLLFVNDYSKLQLLFLASFCPFFFCLEVCKFCGTRVGMDLVGHITMQHGSLLRKRRCKRGSNSTDTILRKELQEGNMTSFHKGSFHEVSLNTKTDPVLSSFMYNPPVADEPPDVQPCFYPGESSMKESSHDDFLERNGVPSQVSENQEENAEKCEFVQSLMLSTFFKSA</sequence>
<dbReference type="OrthoDB" id="6270329at2759"/>
<protein>
    <recommendedName>
        <fullName evidence="2">Di19 C-terminal domain-containing protein</fullName>
    </recommendedName>
</protein>
<evidence type="ECO:0000313" key="4">
    <source>
        <dbReference type="Proteomes" id="UP001152484"/>
    </source>
</evidence>
<evidence type="ECO:0000259" key="2">
    <source>
        <dbReference type="Pfam" id="PF14571"/>
    </source>
</evidence>
<feature type="compositionally biased region" description="Basic and acidic residues" evidence="1">
    <location>
        <begin position="126"/>
        <end position="137"/>
    </location>
</feature>
<feature type="domain" description="Di19 C-terminal" evidence="2">
    <location>
        <begin position="69"/>
        <end position="166"/>
    </location>
</feature>
<gene>
    <name evidence="3" type="ORF">CEURO_LOCUS18388</name>
</gene>
<accession>A0A9P1EJ75</accession>
<evidence type="ECO:0000256" key="1">
    <source>
        <dbReference type="SAM" id="MobiDB-lite"/>
    </source>
</evidence>
<reference evidence="3" key="1">
    <citation type="submission" date="2022-07" db="EMBL/GenBank/DDBJ databases">
        <authorList>
            <person name="Macas J."/>
            <person name="Novak P."/>
            <person name="Neumann P."/>
        </authorList>
    </citation>
    <scope>NUCLEOTIDE SEQUENCE</scope>
</reference>
<dbReference type="AlphaFoldDB" id="A0A9P1EJ75"/>
<dbReference type="Pfam" id="PF14571">
    <property type="entry name" value="Di19_C"/>
    <property type="match status" value="1"/>
</dbReference>
<dbReference type="EMBL" id="CAMAPE010000052">
    <property type="protein sequence ID" value="CAH9109152.1"/>
    <property type="molecule type" value="Genomic_DNA"/>
</dbReference>
<dbReference type="Proteomes" id="UP001152484">
    <property type="component" value="Unassembled WGS sequence"/>
</dbReference>
<proteinExistence type="predicted"/>
<dbReference type="PANTHER" id="PTHR31875">
    <property type="entry name" value="PROTEIN DEHYDRATION-INDUCED 19"/>
    <property type="match status" value="1"/>
</dbReference>
<dbReference type="InterPro" id="IPR027935">
    <property type="entry name" value="Di19_C"/>
</dbReference>
<dbReference type="PANTHER" id="PTHR31875:SF23">
    <property type="entry name" value="PROTEIN DEHYDRATION-INDUCED 19 HOMOLOG 4"/>
    <property type="match status" value="1"/>
</dbReference>
<name>A0A9P1EJ75_CUSEU</name>
<comment type="caution">
    <text evidence="3">The sequence shown here is derived from an EMBL/GenBank/DDBJ whole genome shotgun (WGS) entry which is preliminary data.</text>
</comment>
<feature type="region of interest" description="Disordered" evidence="1">
    <location>
        <begin position="122"/>
        <end position="152"/>
    </location>
</feature>